<dbReference type="InterPro" id="IPR005171">
    <property type="entry name" value="Cyt_c_oxidase_su4_prok"/>
</dbReference>
<comment type="subcellular location">
    <subcellularLocation>
        <location evidence="1">Cell membrane</location>
        <topology evidence="1">Multi-pass membrane protein</topology>
    </subcellularLocation>
</comment>
<keyword evidence="2" id="KW-1003">Cell membrane</keyword>
<dbReference type="Pfam" id="PF03626">
    <property type="entry name" value="COX4_pro"/>
    <property type="match status" value="1"/>
</dbReference>
<dbReference type="NCBIfam" id="TIGR02229">
    <property type="entry name" value="caa3_sub_IV"/>
    <property type="match status" value="1"/>
</dbReference>
<protein>
    <submittedName>
        <fullName evidence="7">Caa(3)-type oxidase, subunit IV</fullName>
    </submittedName>
</protein>
<evidence type="ECO:0000256" key="4">
    <source>
        <dbReference type="ARBA" id="ARBA00022989"/>
    </source>
</evidence>
<dbReference type="EMBL" id="AHNZ02000761">
    <property type="protein sequence ID" value="EMO03869.1"/>
    <property type="molecule type" value="Genomic_DNA"/>
</dbReference>
<keyword evidence="3 6" id="KW-0812">Transmembrane</keyword>
<gene>
    <name evidence="7" type="ORF">LEP1GSC116_5085</name>
</gene>
<accession>M6RGX4</accession>
<evidence type="ECO:0000256" key="2">
    <source>
        <dbReference type="ARBA" id="ARBA00022475"/>
    </source>
</evidence>
<reference evidence="7 8" key="1">
    <citation type="submission" date="2013-01" db="EMBL/GenBank/DDBJ databases">
        <authorList>
            <person name="Harkins D.M."/>
            <person name="Durkin A.S."/>
            <person name="Brinkac L.M."/>
            <person name="Haft D.H."/>
            <person name="Selengut J.D."/>
            <person name="Sanka R."/>
            <person name="DePew J."/>
            <person name="Purushe J."/>
            <person name="Picardeau M."/>
            <person name="Werts C."/>
            <person name="Goarant C."/>
            <person name="Vinetz J.M."/>
            <person name="Sutton G.G."/>
            <person name="Nierman W.C."/>
            <person name="Fouts D.E."/>
        </authorList>
    </citation>
    <scope>NUCLEOTIDE SEQUENCE [LARGE SCALE GENOMIC DNA]</scope>
    <source>
        <strain evidence="7 8">Verdun HP</strain>
    </source>
</reference>
<feature type="transmembrane region" description="Helical" evidence="6">
    <location>
        <begin position="104"/>
        <end position="123"/>
    </location>
</feature>
<evidence type="ECO:0000256" key="1">
    <source>
        <dbReference type="ARBA" id="ARBA00004651"/>
    </source>
</evidence>
<keyword evidence="4 6" id="KW-1133">Transmembrane helix</keyword>
<organism evidence="7 8">
    <name type="scientific">Leptospira interrogans serovar Icterohaemorrhagiae str. Verdun HP</name>
    <dbReference type="NCBI Taxonomy" id="1049910"/>
    <lineage>
        <taxon>Bacteria</taxon>
        <taxon>Pseudomonadati</taxon>
        <taxon>Spirochaetota</taxon>
        <taxon>Spirochaetia</taxon>
        <taxon>Leptospirales</taxon>
        <taxon>Leptospiraceae</taxon>
        <taxon>Leptospira</taxon>
    </lineage>
</organism>
<keyword evidence="5 6" id="KW-0472">Membrane</keyword>
<evidence type="ECO:0000313" key="7">
    <source>
        <dbReference type="EMBL" id="EMO03869.1"/>
    </source>
</evidence>
<feature type="transmembrane region" description="Helical" evidence="6">
    <location>
        <begin position="6"/>
        <end position="26"/>
    </location>
</feature>
<evidence type="ECO:0000256" key="6">
    <source>
        <dbReference type="SAM" id="Phobius"/>
    </source>
</evidence>
<feature type="transmembrane region" description="Helical" evidence="6">
    <location>
        <begin position="162"/>
        <end position="183"/>
    </location>
</feature>
<proteinExistence type="predicted"/>
<dbReference type="AlphaFoldDB" id="M6RGX4"/>
<name>M6RGX4_LEPIR</name>
<evidence type="ECO:0000256" key="5">
    <source>
        <dbReference type="ARBA" id="ARBA00023136"/>
    </source>
</evidence>
<feature type="transmembrane region" description="Helical" evidence="6">
    <location>
        <begin position="129"/>
        <end position="150"/>
    </location>
</feature>
<dbReference type="Proteomes" id="UP000012092">
    <property type="component" value="Unassembled WGS sequence"/>
</dbReference>
<evidence type="ECO:0000256" key="3">
    <source>
        <dbReference type="ARBA" id="ARBA00022692"/>
    </source>
</evidence>
<dbReference type="InterPro" id="IPR011743">
    <property type="entry name" value="Caa3_sub_IV"/>
</dbReference>
<evidence type="ECO:0000313" key="8">
    <source>
        <dbReference type="Proteomes" id="UP000012092"/>
    </source>
</evidence>
<sequence>MELFLNYALYVIVSIGFLIPFTGFVIGAGTIIKATLVGFAVNFSSQVLEENKLQDFIERNKDNKLGKFLQEVVLKGQEKLKSSPTKEAHKEESHGSHHVISVKTYSLIFATLIFFTFVTVWVAGIDFGAMNVIIAMAVATAKASLVLGYFMHLKYDTLMNRVIFGSGFFFLLLLFGFSAADILQDLRFYFLSHSDQ</sequence>
<comment type="caution">
    <text evidence="7">The sequence shown here is derived from an EMBL/GenBank/DDBJ whole genome shotgun (WGS) entry which is preliminary data.</text>
</comment>
<dbReference type="GO" id="GO:0005886">
    <property type="term" value="C:plasma membrane"/>
    <property type="evidence" value="ECO:0007669"/>
    <property type="project" value="UniProtKB-SubCell"/>
</dbReference>